<feature type="transmembrane region" description="Helical" evidence="7">
    <location>
        <begin position="216"/>
        <end position="239"/>
    </location>
</feature>
<feature type="domain" description="Major facilitator superfamily (MFS) profile" evidence="8">
    <location>
        <begin position="30"/>
        <end position="473"/>
    </location>
</feature>
<keyword evidence="10" id="KW-1185">Reference proteome</keyword>
<dbReference type="GO" id="GO:0022857">
    <property type="term" value="F:transmembrane transporter activity"/>
    <property type="evidence" value="ECO:0007669"/>
    <property type="project" value="InterPro"/>
</dbReference>
<feature type="transmembrane region" description="Helical" evidence="7">
    <location>
        <begin position="283"/>
        <end position="309"/>
    </location>
</feature>
<dbReference type="PANTHER" id="PTHR42718">
    <property type="entry name" value="MAJOR FACILITATOR SUPERFAMILY MULTIDRUG TRANSPORTER MFSC"/>
    <property type="match status" value="1"/>
</dbReference>
<name>A0A919KX66_9MICO</name>
<feature type="transmembrane region" description="Helical" evidence="7">
    <location>
        <begin position="184"/>
        <end position="204"/>
    </location>
</feature>
<evidence type="ECO:0000256" key="2">
    <source>
        <dbReference type="ARBA" id="ARBA00022448"/>
    </source>
</evidence>
<dbReference type="InterPro" id="IPR020846">
    <property type="entry name" value="MFS_dom"/>
</dbReference>
<comment type="subcellular location">
    <subcellularLocation>
        <location evidence="1">Cell membrane</location>
        <topology evidence="1">Multi-pass membrane protein</topology>
    </subcellularLocation>
</comment>
<keyword evidence="5 7" id="KW-1133">Transmembrane helix</keyword>
<accession>A0A919KX66</accession>
<comment type="caution">
    <text evidence="9">The sequence shown here is derived from an EMBL/GenBank/DDBJ whole genome shotgun (WGS) entry which is preliminary data.</text>
</comment>
<dbReference type="Pfam" id="PF07690">
    <property type="entry name" value="MFS_1"/>
    <property type="match status" value="1"/>
</dbReference>
<dbReference type="PANTHER" id="PTHR42718:SF46">
    <property type="entry name" value="BLR6921 PROTEIN"/>
    <property type="match status" value="1"/>
</dbReference>
<feature type="transmembrane region" description="Helical" evidence="7">
    <location>
        <begin position="97"/>
        <end position="114"/>
    </location>
</feature>
<feature type="transmembrane region" description="Helical" evidence="7">
    <location>
        <begin position="380"/>
        <end position="403"/>
    </location>
</feature>
<feature type="transmembrane region" description="Helical" evidence="7">
    <location>
        <begin position="68"/>
        <end position="85"/>
    </location>
</feature>
<evidence type="ECO:0000313" key="10">
    <source>
        <dbReference type="Proteomes" id="UP000627369"/>
    </source>
</evidence>
<keyword evidence="4 7" id="KW-0812">Transmembrane</keyword>
<evidence type="ECO:0000256" key="3">
    <source>
        <dbReference type="ARBA" id="ARBA00022475"/>
    </source>
</evidence>
<dbReference type="Proteomes" id="UP000627369">
    <property type="component" value="Unassembled WGS sequence"/>
</dbReference>
<keyword evidence="2" id="KW-0813">Transport</keyword>
<reference evidence="9" key="2">
    <citation type="submission" date="2020-09" db="EMBL/GenBank/DDBJ databases">
        <authorList>
            <person name="Sun Q."/>
            <person name="Zhou Y."/>
        </authorList>
    </citation>
    <scope>NUCLEOTIDE SEQUENCE</scope>
    <source>
        <strain evidence="9">CGMCC 4.7398</strain>
    </source>
</reference>
<dbReference type="PROSITE" id="PS50850">
    <property type="entry name" value="MFS"/>
    <property type="match status" value="1"/>
</dbReference>
<dbReference type="InterPro" id="IPR005829">
    <property type="entry name" value="Sugar_transporter_CS"/>
</dbReference>
<protein>
    <submittedName>
        <fullName evidence="9">MFS transporter</fullName>
    </submittedName>
</protein>
<keyword evidence="6 7" id="KW-0472">Membrane</keyword>
<gene>
    <name evidence="9" type="ORF">GCM10017772_30800</name>
</gene>
<feature type="transmembrane region" description="Helical" evidence="7">
    <location>
        <begin position="350"/>
        <end position="368"/>
    </location>
</feature>
<feature type="transmembrane region" description="Helical" evidence="7">
    <location>
        <begin position="315"/>
        <end position="338"/>
    </location>
</feature>
<evidence type="ECO:0000256" key="7">
    <source>
        <dbReference type="SAM" id="Phobius"/>
    </source>
</evidence>
<dbReference type="EMBL" id="BNAS01000004">
    <property type="protein sequence ID" value="GHH75146.1"/>
    <property type="molecule type" value="Genomic_DNA"/>
</dbReference>
<evidence type="ECO:0000256" key="6">
    <source>
        <dbReference type="ARBA" id="ARBA00023136"/>
    </source>
</evidence>
<evidence type="ECO:0000256" key="5">
    <source>
        <dbReference type="ARBA" id="ARBA00022989"/>
    </source>
</evidence>
<evidence type="ECO:0000256" key="4">
    <source>
        <dbReference type="ARBA" id="ARBA00022692"/>
    </source>
</evidence>
<dbReference type="PROSITE" id="PS00216">
    <property type="entry name" value="SUGAR_TRANSPORT_1"/>
    <property type="match status" value="1"/>
</dbReference>
<evidence type="ECO:0000313" key="9">
    <source>
        <dbReference type="EMBL" id="GHH75146.1"/>
    </source>
</evidence>
<feature type="transmembrane region" description="Helical" evidence="7">
    <location>
        <begin position="245"/>
        <end position="263"/>
    </location>
</feature>
<proteinExistence type="predicted"/>
<dbReference type="InterPro" id="IPR036259">
    <property type="entry name" value="MFS_trans_sf"/>
</dbReference>
<dbReference type="AlphaFoldDB" id="A0A919KX66"/>
<feature type="transmembrane region" description="Helical" evidence="7">
    <location>
        <begin position="451"/>
        <end position="470"/>
    </location>
</feature>
<dbReference type="SUPFAM" id="SSF103473">
    <property type="entry name" value="MFS general substrate transporter"/>
    <property type="match status" value="1"/>
</dbReference>
<dbReference type="Gene3D" id="1.20.1250.20">
    <property type="entry name" value="MFS general substrate transporter like domains"/>
    <property type="match status" value="1"/>
</dbReference>
<dbReference type="InterPro" id="IPR011701">
    <property type="entry name" value="MFS"/>
</dbReference>
<sequence>MRDVSKEISVTDTRAVERPTANVTRTGWGVLAVVCGALFLEGIDIAMLNVAVPAIAADIGLATADAHWVISAYVLAYGGFMILGGRTADLVGRRRTFLVALAVFVVFSGLGGLADEAWVLIVARFVTGATAGFMTPAGFSLLTTSFPEGSLRDRALAIYGAIGAGGFTLGVVAGGFLTDVGWRWVFFAPVIVGALLWVAGRAFIRPDVAAELPRGGFDLGGAITLTSAMVALIYGVVAVGEGHDVAAGIAALVAAGVLIRVFVTIERRVRDPLLRLAVLREGLLVRSSAAGLLFIGAFFAFQFLFTLYLQEFRGWSPVATGLAFAVMGLDMILAPLFTHRLVRRFGNAPVMVAGLGAGAVAFALALRIDGSWGYLDLLPSLLLIAVMFALVYGPLAAAATTGLDESEHGVAGGIVYTAFQFGAALGVSVATIVLVNGHVGAADWSDYRRALLVPAIGAALALALGISTWVRTRRSAEASL</sequence>
<feature type="transmembrane region" description="Helical" evidence="7">
    <location>
        <begin position="28"/>
        <end position="56"/>
    </location>
</feature>
<feature type="transmembrane region" description="Helical" evidence="7">
    <location>
        <begin position="120"/>
        <end position="144"/>
    </location>
</feature>
<evidence type="ECO:0000256" key="1">
    <source>
        <dbReference type="ARBA" id="ARBA00004651"/>
    </source>
</evidence>
<feature type="transmembrane region" description="Helical" evidence="7">
    <location>
        <begin position="156"/>
        <end position="178"/>
    </location>
</feature>
<evidence type="ECO:0000259" key="8">
    <source>
        <dbReference type="PROSITE" id="PS50850"/>
    </source>
</evidence>
<dbReference type="GO" id="GO:0005886">
    <property type="term" value="C:plasma membrane"/>
    <property type="evidence" value="ECO:0007669"/>
    <property type="project" value="UniProtKB-SubCell"/>
</dbReference>
<dbReference type="CDD" id="cd17321">
    <property type="entry name" value="MFS_MMR_MDR_like"/>
    <property type="match status" value="1"/>
</dbReference>
<reference evidence="9" key="1">
    <citation type="journal article" date="2014" name="Int. J. Syst. Evol. Microbiol.">
        <title>Complete genome sequence of Corynebacterium casei LMG S-19264T (=DSM 44701T), isolated from a smear-ripened cheese.</title>
        <authorList>
            <consortium name="US DOE Joint Genome Institute (JGI-PGF)"/>
            <person name="Walter F."/>
            <person name="Albersmeier A."/>
            <person name="Kalinowski J."/>
            <person name="Ruckert C."/>
        </authorList>
    </citation>
    <scope>NUCLEOTIDE SEQUENCE</scope>
    <source>
        <strain evidence="9">CGMCC 4.7398</strain>
    </source>
</reference>
<keyword evidence="3" id="KW-1003">Cell membrane</keyword>
<organism evidence="9 10">
    <name type="scientific">Promicromonospora soli</name>
    <dbReference type="NCBI Taxonomy" id="2035533"/>
    <lineage>
        <taxon>Bacteria</taxon>
        <taxon>Bacillati</taxon>
        <taxon>Actinomycetota</taxon>
        <taxon>Actinomycetes</taxon>
        <taxon>Micrococcales</taxon>
        <taxon>Promicromonosporaceae</taxon>
        <taxon>Promicromonospora</taxon>
    </lineage>
</organism>
<feature type="transmembrane region" description="Helical" evidence="7">
    <location>
        <begin position="415"/>
        <end position="439"/>
    </location>
</feature>
<dbReference type="Gene3D" id="1.20.1720.10">
    <property type="entry name" value="Multidrug resistance protein D"/>
    <property type="match status" value="1"/>
</dbReference>